<proteinExistence type="predicted"/>
<comment type="caution">
    <text evidence="1">The sequence shown here is derived from an EMBL/GenBank/DDBJ whole genome shotgun (WGS) entry which is preliminary data.</text>
</comment>
<keyword evidence="2" id="KW-1185">Reference proteome</keyword>
<dbReference type="RefSeq" id="WP_243797411.1">
    <property type="nucleotide sequence ID" value="NZ_JALHAT010000003.1"/>
</dbReference>
<dbReference type="Proteomes" id="UP001162802">
    <property type="component" value="Unassembled WGS sequence"/>
</dbReference>
<name>A0ABT0A9M9_9SPHN</name>
<evidence type="ECO:0000313" key="2">
    <source>
        <dbReference type="Proteomes" id="UP001162802"/>
    </source>
</evidence>
<accession>A0ABT0A9M9</accession>
<gene>
    <name evidence="1" type="ORF">MTR65_04320</name>
</gene>
<sequence length="80" mass="8821">MTRITASPETLMNQAGMTVEVYLNQALRLTARNFGDEFAENNPEFVSQLVMAMASDYGHSIVAAAISDLAEVIENKRLQD</sequence>
<reference evidence="1" key="1">
    <citation type="submission" date="2022-03" db="EMBL/GenBank/DDBJ databases">
        <title>Identification of a novel bacterium isolated from mangrove sediments.</title>
        <authorList>
            <person name="Pan X."/>
        </authorList>
    </citation>
    <scope>NUCLEOTIDE SEQUENCE</scope>
    <source>
        <strain evidence="1">B2637</strain>
    </source>
</reference>
<organism evidence="1 2">
    <name type="scientific">Novosphingobium mangrovi</name>
    <name type="common">ex Hu et al. 2023</name>
    <dbReference type="NCBI Taxonomy" id="2930094"/>
    <lineage>
        <taxon>Bacteria</taxon>
        <taxon>Pseudomonadati</taxon>
        <taxon>Pseudomonadota</taxon>
        <taxon>Alphaproteobacteria</taxon>
        <taxon>Sphingomonadales</taxon>
        <taxon>Sphingomonadaceae</taxon>
        <taxon>Novosphingobium</taxon>
    </lineage>
</organism>
<evidence type="ECO:0000313" key="1">
    <source>
        <dbReference type="EMBL" id="MCJ1959901.1"/>
    </source>
</evidence>
<protein>
    <submittedName>
        <fullName evidence="1">Uncharacterized protein</fullName>
    </submittedName>
</protein>
<dbReference type="EMBL" id="JALHAT010000003">
    <property type="protein sequence ID" value="MCJ1959901.1"/>
    <property type="molecule type" value="Genomic_DNA"/>
</dbReference>